<protein>
    <submittedName>
        <fullName evidence="3">Uncharacterized protein</fullName>
    </submittedName>
</protein>
<feature type="region of interest" description="Disordered" evidence="1">
    <location>
        <begin position="16"/>
        <end position="96"/>
    </location>
</feature>
<proteinExistence type="predicted"/>
<comment type="caution">
    <text evidence="3">The sequence shown here is derived from an EMBL/GenBank/DDBJ whole genome shotgun (WGS) entry which is preliminary data.</text>
</comment>
<dbReference type="AlphaFoldDB" id="A0AAE1EJS0"/>
<evidence type="ECO:0000256" key="1">
    <source>
        <dbReference type="SAM" id="MobiDB-lite"/>
    </source>
</evidence>
<sequence>MSLICLCVFYALRTANQTGRQTTTHPPHTPAITSTDSQPDRQTNNHSLTSLPFKQQTDNQTETDNHLPTHTPAITTTDMQSDRETDNHSPTSLQAL</sequence>
<evidence type="ECO:0000313" key="3">
    <source>
        <dbReference type="EMBL" id="KAK3854353.1"/>
    </source>
</evidence>
<gene>
    <name evidence="3" type="ORF">Pcinc_039159</name>
</gene>
<keyword evidence="4" id="KW-1185">Reference proteome</keyword>
<name>A0AAE1EJS0_PETCI</name>
<organism evidence="3 4">
    <name type="scientific">Petrolisthes cinctipes</name>
    <name type="common">Flat porcelain crab</name>
    <dbReference type="NCBI Taxonomy" id="88211"/>
    <lineage>
        <taxon>Eukaryota</taxon>
        <taxon>Metazoa</taxon>
        <taxon>Ecdysozoa</taxon>
        <taxon>Arthropoda</taxon>
        <taxon>Crustacea</taxon>
        <taxon>Multicrustacea</taxon>
        <taxon>Malacostraca</taxon>
        <taxon>Eumalacostraca</taxon>
        <taxon>Eucarida</taxon>
        <taxon>Decapoda</taxon>
        <taxon>Pleocyemata</taxon>
        <taxon>Anomura</taxon>
        <taxon>Galatheoidea</taxon>
        <taxon>Porcellanidae</taxon>
        <taxon>Petrolisthes</taxon>
    </lineage>
</organism>
<keyword evidence="2" id="KW-0732">Signal</keyword>
<feature type="compositionally biased region" description="Polar residues" evidence="1">
    <location>
        <begin position="31"/>
        <end position="79"/>
    </location>
</feature>
<evidence type="ECO:0000256" key="2">
    <source>
        <dbReference type="SAM" id="SignalP"/>
    </source>
</evidence>
<feature type="chain" id="PRO_5042054216" evidence="2">
    <location>
        <begin position="16"/>
        <end position="96"/>
    </location>
</feature>
<dbReference type="EMBL" id="JAWQEG010006610">
    <property type="protein sequence ID" value="KAK3854353.1"/>
    <property type="molecule type" value="Genomic_DNA"/>
</dbReference>
<dbReference type="Proteomes" id="UP001286313">
    <property type="component" value="Unassembled WGS sequence"/>
</dbReference>
<accession>A0AAE1EJS0</accession>
<evidence type="ECO:0000313" key="4">
    <source>
        <dbReference type="Proteomes" id="UP001286313"/>
    </source>
</evidence>
<feature type="signal peptide" evidence="2">
    <location>
        <begin position="1"/>
        <end position="15"/>
    </location>
</feature>
<reference evidence="3" key="1">
    <citation type="submission" date="2023-10" db="EMBL/GenBank/DDBJ databases">
        <title>Genome assemblies of two species of porcelain crab, Petrolisthes cinctipes and Petrolisthes manimaculis (Anomura: Porcellanidae).</title>
        <authorList>
            <person name="Angst P."/>
        </authorList>
    </citation>
    <scope>NUCLEOTIDE SEQUENCE</scope>
    <source>
        <strain evidence="3">PB745_01</strain>
        <tissue evidence="3">Gill</tissue>
    </source>
</reference>